<keyword evidence="3" id="KW-0677">Repeat</keyword>
<name>A0AAE0L6S3_9CHLO</name>
<keyword evidence="5" id="KW-1185">Reference proteome</keyword>
<gene>
    <name evidence="4" type="ORF">CYMTET_17643</name>
</gene>
<dbReference type="InterPro" id="IPR001611">
    <property type="entry name" value="Leu-rich_rpt"/>
</dbReference>
<dbReference type="InterPro" id="IPR053213">
    <property type="entry name" value="RLP29"/>
</dbReference>
<keyword evidence="2" id="KW-0433">Leucine-rich repeat</keyword>
<dbReference type="EMBL" id="LGRX02007895">
    <property type="protein sequence ID" value="KAK3274158.1"/>
    <property type="molecule type" value="Genomic_DNA"/>
</dbReference>
<evidence type="ECO:0000313" key="5">
    <source>
        <dbReference type="Proteomes" id="UP001190700"/>
    </source>
</evidence>
<comment type="subcellular location">
    <subcellularLocation>
        <location evidence="1">Cytoplasm</location>
        <location evidence="1">Cytoskeleton</location>
        <location evidence="1">Cilium axoneme</location>
    </subcellularLocation>
</comment>
<sequence length="153" mass="16334">MRTVATISRAGRWHVSCQGGGGYIAYNGLTGTLPTELGMLSEVYSLELDQNSLTGTVPTELGMLSEVYRLYMSKNSLTGTVPTELGMLSEVHHLLLNDNMLEGSLPSQLGALTNGIEFQYNADICGTISFDIADDSWRTLGTAIGQHCNASGA</sequence>
<protein>
    <recommendedName>
        <fullName evidence="6">L domain-like protein</fullName>
    </recommendedName>
</protein>
<evidence type="ECO:0000256" key="3">
    <source>
        <dbReference type="ARBA" id="ARBA00022737"/>
    </source>
</evidence>
<evidence type="ECO:0008006" key="6">
    <source>
        <dbReference type="Google" id="ProtNLM"/>
    </source>
</evidence>
<proteinExistence type="predicted"/>
<accession>A0AAE0L6S3</accession>
<dbReference type="GO" id="GO:0005930">
    <property type="term" value="C:axoneme"/>
    <property type="evidence" value="ECO:0007669"/>
    <property type="project" value="UniProtKB-SubCell"/>
</dbReference>
<evidence type="ECO:0000256" key="2">
    <source>
        <dbReference type="ARBA" id="ARBA00022614"/>
    </source>
</evidence>
<reference evidence="4 5" key="1">
    <citation type="journal article" date="2015" name="Genome Biol. Evol.">
        <title>Comparative Genomics of a Bacterivorous Green Alga Reveals Evolutionary Causalities and Consequences of Phago-Mixotrophic Mode of Nutrition.</title>
        <authorList>
            <person name="Burns J.A."/>
            <person name="Paasch A."/>
            <person name="Narechania A."/>
            <person name="Kim E."/>
        </authorList>
    </citation>
    <scope>NUCLEOTIDE SEQUENCE [LARGE SCALE GENOMIC DNA]</scope>
    <source>
        <strain evidence="4 5">PLY_AMNH</strain>
    </source>
</reference>
<dbReference type="AlphaFoldDB" id="A0AAE0L6S3"/>
<organism evidence="4 5">
    <name type="scientific">Cymbomonas tetramitiformis</name>
    <dbReference type="NCBI Taxonomy" id="36881"/>
    <lineage>
        <taxon>Eukaryota</taxon>
        <taxon>Viridiplantae</taxon>
        <taxon>Chlorophyta</taxon>
        <taxon>Pyramimonadophyceae</taxon>
        <taxon>Pyramimonadales</taxon>
        <taxon>Pyramimonadaceae</taxon>
        <taxon>Cymbomonas</taxon>
    </lineage>
</organism>
<evidence type="ECO:0000256" key="1">
    <source>
        <dbReference type="ARBA" id="ARBA00004430"/>
    </source>
</evidence>
<dbReference type="Gene3D" id="3.80.10.10">
    <property type="entry name" value="Ribonuclease Inhibitor"/>
    <property type="match status" value="1"/>
</dbReference>
<dbReference type="InterPro" id="IPR032675">
    <property type="entry name" value="LRR_dom_sf"/>
</dbReference>
<dbReference type="PANTHER" id="PTHR48009">
    <property type="entry name" value="LEUCINE-RICH REPEAT (LRR) FAMILY PROTEIN"/>
    <property type="match status" value="1"/>
</dbReference>
<dbReference type="SUPFAM" id="SSF52058">
    <property type="entry name" value="L domain-like"/>
    <property type="match status" value="1"/>
</dbReference>
<evidence type="ECO:0000313" key="4">
    <source>
        <dbReference type="EMBL" id="KAK3274158.1"/>
    </source>
</evidence>
<dbReference type="PANTHER" id="PTHR48009:SF4">
    <property type="entry name" value="LEUCINE-RICH REPEAT (LRR) FAMILY PROTEIN"/>
    <property type="match status" value="1"/>
</dbReference>
<comment type="caution">
    <text evidence="4">The sequence shown here is derived from an EMBL/GenBank/DDBJ whole genome shotgun (WGS) entry which is preliminary data.</text>
</comment>
<dbReference type="Pfam" id="PF00560">
    <property type="entry name" value="LRR_1"/>
    <property type="match status" value="1"/>
</dbReference>
<dbReference type="Proteomes" id="UP001190700">
    <property type="component" value="Unassembled WGS sequence"/>
</dbReference>
<dbReference type="FunFam" id="3.80.10.10:FF:000041">
    <property type="entry name" value="LRR receptor-like serine/threonine-protein kinase ERECTA"/>
    <property type="match status" value="1"/>
</dbReference>